<dbReference type="Proteomes" id="UP000886520">
    <property type="component" value="Chromosome 2"/>
</dbReference>
<gene>
    <name evidence="1" type="ORF">GOP47_0002277</name>
</gene>
<evidence type="ECO:0000313" key="1">
    <source>
        <dbReference type="EMBL" id="KAI5082534.1"/>
    </source>
</evidence>
<dbReference type="AlphaFoldDB" id="A0A9D4VAL9"/>
<sequence>NMPTFQLTLTGQGSPWVAMGAGARASVAAKAEDAALPRKYQEGGLWLDMERAACDIKKRTYNHNTEHFDWTSSTPARQYCKARFQHPTFHVYMFAWRNT</sequence>
<comment type="caution">
    <text evidence="1">The sequence shown here is derived from an EMBL/GenBank/DDBJ whole genome shotgun (WGS) entry which is preliminary data.</text>
</comment>
<keyword evidence="2" id="KW-1185">Reference proteome</keyword>
<name>A0A9D4VAL9_ADICA</name>
<proteinExistence type="predicted"/>
<feature type="non-terminal residue" evidence="1">
    <location>
        <position position="99"/>
    </location>
</feature>
<protein>
    <submittedName>
        <fullName evidence="1">Uncharacterized protein</fullName>
    </submittedName>
</protein>
<evidence type="ECO:0000313" key="2">
    <source>
        <dbReference type="Proteomes" id="UP000886520"/>
    </source>
</evidence>
<reference evidence="1" key="1">
    <citation type="submission" date="2021-01" db="EMBL/GenBank/DDBJ databases">
        <title>Adiantum capillus-veneris genome.</title>
        <authorList>
            <person name="Fang Y."/>
            <person name="Liao Q."/>
        </authorList>
    </citation>
    <scope>NUCLEOTIDE SEQUENCE</scope>
    <source>
        <strain evidence="1">H3</strain>
        <tissue evidence="1">Leaf</tissue>
    </source>
</reference>
<accession>A0A9D4VAL9</accession>
<organism evidence="1 2">
    <name type="scientific">Adiantum capillus-veneris</name>
    <name type="common">Maidenhair fern</name>
    <dbReference type="NCBI Taxonomy" id="13818"/>
    <lineage>
        <taxon>Eukaryota</taxon>
        <taxon>Viridiplantae</taxon>
        <taxon>Streptophyta</taxon>
        <taxon>Embryophyta</taxon>
        <taxon>Tracheophyta</taxon>
        <taxon>Polypodiopsida</taxon>
        <taxon>Polypodiidae</taxon>
        <taxon>Polypodiales</taxon>
        <taxon>Pteridineae</taxon>
        <taxon>Pteridaceae</taxon>
        <taxon>Vittarioideae</taxon>
        <taxon>Adiantum</taxon>
    </lineage>
</organism>
<dbReference type="EMBL" id="JABFUD020000003">
    <property type="protein sequence ID" value="KAI5082534.1"/>
    <property type="molecule type" value="Genomic_DNA"/>
</dbReference>